<dbReference type="InterPro" id="IPR000871">
    <property type="entry name" value="Beta-lactam_class-A"/>
</dbReference>
<dbReference type="PANTHER" id="PTHR35333">
    <property type="entry name" value="BETA-LACTAMASE"/>
    <property type="match status" value="1"/>
</dbReference>
<keyword evidence="5" id="KW-0472">Membrane</keyword>
<feature type="domain" description="Beta-lactamase class A catalytic" evidence="6">
    <location>
        <begin position="156"/>
        <end position="407"/>
    </location>
</feature>
<dbReference type="PANTHER" id="PTHR35333:SF3">
    <property type="entry name" value="BETA-LACTAMASE-TYPE TRANSPEPTIDASE FOLD CONTAINING PROTEIN"/>
    <property type="match status" value="1"/>
</dbReference>
<evidence type="ECO:0000256" key="2">
    <source>
        <dbReference type="ARBA" id="ARBA00009009"/>
    </source>
</evidence>
<evidence type="ECO:0000256" key="3">
    <source>
        <dbReference type="ARBA" id="ARBA00012865"/>
    </source>
</evidence>
<evidence type="ECO:0000313" key="7">
    <source>
        <dbReference type="EMBL" id="MFC0588734.1"/>
    </source>
</evidence>
<feature type="transmembrane region" description="Helical" evidence="5">
    <location>
        <begin position="81"/>
        <end position="100"/>
    </location>
</feature>
<dbReference type="EC" id="3.5.2.6" evidence="3"/>
<name>A0ABV6PG07_9SPHN</name>
<dbReference type="Gene3D" id="3.40.710.10">
    <property type="entry name" value="DD-peptidase/beta-lactamase superfamily"/>
    <property type="match status" value="1"/>
</dbReference>
<dbReference type="EMBL" id="JBHLTL010000001">
    <property type="protein sequence ID" value="MFC0588734.1"/>
    <property type="molecule type" value="Genomic_DNA"/>
</dbReference>
<sequence>MAAPCASSSDRTKAGQRKPRRSDPAGFSTPWPHLRLASPSAPDDAALGSGRTMTLLQHREVTETLNRRLARASRSRLRRSVLAVGLCLATIAGVATLVAYRAPIDRAIAGPAKPYVHAASAPVKCQPRPTGLQQELSAIAAGFDGKVGIAISQAGCGWIVGERTGEYFPQQSVSKLWVALSVLDAVDRGQLALAQPMTLRAEDQVVFNQPLRWKVLELGGLTLPVQTLMQDALSLSDNMANDKLLWQVGGPRRVRAVLAERKLGGIRFGPGERLLQSQIAGVTWTPDLATGYNFERARDRLPLDQRAALLARYVADPLDGATPAAIAQAMARLGRGELLSAQSTAVLLDIMAHSKSGPLRLKGGLAPGWKAYHKTGTGQELRGVQTGFNDVAMIEAPDGTQYGVAVMIGETRLPNPARLGMMQAVTRALIASHEQAHRS</sequence>
<proteinExistence type="inferred from homology"/>
<evidence type="ECO:0000259" key="6">
    <source>
        <dbReference type="Pfam" id="PF13354"/>
    </source>
</evidence>
<dbReference type="PRINTS" id="PR00118">
    <property type="entry name" value="BLACTAMASEA"/>
</dbReference>
<keyword evidence="5" id="KW-0812">Transmembrane</keyword>
<keyword evidence="8" id="KW-1185">Reference proteome</keyword>
<feature type="region of interest" description="Disordered" evidence="4">
    <location>
        <begin position="1"/>
        <end position="48"/>
    </location>
</feature>
<dbReference type="Pfam" id="PF13354">
    <property type="entry name" value="Beta-lactamase2"/>
    <property type="match status" value="1"/>
</dbReference>
<keyword evidence="7" id="KW-0378">Hydrolase</keyword>
<reference evidence="7 8" key="1">
    <citation type="submission" date="2024-09" db="EMBL/GenBank/DDBJ databases">
        <authorList>
            <person name="Sun Q."/>
            <person name="Mori K."/>
        </authorList>
    </citation>
    <scope>NUCLEOTIDE SEQUENCE [LARGE SCALE GENOMIC DNA]</scope>
    <source>
        <strain evidence="7 8">NCAIM B.02537</strain>
    </source>
</reference>
<comment type="caution">
    <text evidence="7">The sequence shown here is derived from an EMBL/GenBank/DDBJ whole genome shotgun (WGS) entry which is preliminary data.</text>
</comment>
<dbReference type="Proteomes" id="UP001589943">
    <property type="component" value="Unassembled WGS sequence"/>
</dbReference>
<keyword evidence="5" id="KW-1133">Transmembrane helix</keyword>
<evidence type="ECO:0000256" key="4">
    <source>
        <dbReference type="SAM" id="MobiDB-lite"/>
    </source>
</evidence>
<comment type="similarity">
    <text evidence="2">Belongs to the class-A beta-lactamase family.</text>
</comment>
<protein>
    <recommendedName>
        <fullName evidence="3">beta-lactamase</fullName>
        <ecNumber evidence="3">3.5.2.6</ecNumber>
    </recommendedName>
</protein>
<accession>A0ABV6PG07</accession>
<evidence type="ECO:0000256" key="5">
    <source>
        <dbReference type="SAM" id="Phobius"/>
    </source>
</evidence>
<gene>
    <name evidence="7" type="ORF">ACFFF7_04850</name>
</gene>
<dbReference type="GO" id="GO:0016787">
    <property type="term" value="F:hydrolase activity"/>
    <property type="evidence" value="ECO:0007669"/>
    <property type="project" value="UniProtKB-KW"/>
</dbReference>
<dbReference type="InterPro" id="IPR012338">
    <property type="entry name" value="Beta-lactam/transpept-like"/>
</dbReference>
<dbReference type="InterPro" id="IPR045155">
    <property type="entry name" value="Beta-lactam_cat"/>
</dbReference>
<dbReference type="SUPFAM" id="SSF56601">
    <property type="entry name" value="beta-lactamase/transpeptidase-like"/>
    <property type="match status" value="1"/>
</dbReference>
<evidence type="ECO:0000313" key="8">
    <source>
        <dbReference type="Proteomes" id="UP001589943"/>
    </source>
</evidence>
<evidence type="ECO:0000256" key="1">
    <source>
        <dbReference type="ARBA" id="ARBA00001526"/>
    </source>
</evidence>
<organism evidence="7 8">
    <name type="scientific">Novosphingobium aquiterrae</name>
    <dbReference type="NCBI Taxonomy" id="624388"/>
    <lineage>
        <taxon>Bacteria</taxon>
        <taxon>Pseudomonadati</taxon>
        <taxon>Pseudomonadota</taxon>
        <taxon>Alphaproteobacteria</taxon>
        <taxon>Sphingomonadales</taxon>
        <taxon>Sphingomonadaceae</taxon>
        <taxon>Novosphingobium</taxon>
    </lineage>
</organism>
<comment type="catalytic activity">
    <reaction evidence="1">
        <text>a beta-lactam + H2O = a substituted beta-amino acid</text>
        <dbReference type="Rhea" id="RHEA:20401"/>
        <dbReference type="ChEBI" id="CHEBI:15377"/>
        <dbReference type="ChEBI" id="CHEBI:35627"/>
        <dbReference type="ChEBI" id="CHEBI:140347"/>
        <dbReference type="EC" id="3.5.2.6"/>
    </reaction>
</comment>